<dbReference type="InterPro" id="IPR027417">
    <property type="entry name" value="P-loop_NTPase"/>
</dbReference>
<dbReference type="Pfam" id="PF01926">
    <property type="entry name" value="MMR_HSR1"/>
    <property type="match status" value="1"/>
</dbReference>
<evidence type="ECO:0000259" key="8">
    <source>
        <dbReference type="Pfam" id="PF10396"/>
    </source>
</evidence>
<dbReference type="PANTHER" id="PTHR42714">
    <property type="entry name" value="TRNA MODIFICATION GTPASE GTPBP3"/>
    <property type="match status" value="1"/>
</dbReference>
<dbReference type="InterPro" id="IPR025867">
    <property type="entry name" value="MnmE_helical"/>
</dbReference>
<dbReference type="OMA" id="EFHCHGG"/>
<name>A0A0L0SSK9_ALLM3</name>
<comment type="similarity">
    <text evidence="2 6">Belongs to the TRAFAC class TrmE-Era-EngA-EngB-Septin-like GTPase superfamily. TrmE GTPase family.</text>
</comment>
<dbReference type="PANTHER" id="PTHR42714:SF2">
    <property type="entry name" value="TRNA MODIFICATION GTPASE GTPBP3, MITOCHONDRIAL"/>
    <property type="match status" value="1"/>
</dbReference>
<evidence type="ECO:0000256" key="3">
    <source>
        <dbReference type="ARBA" id="ARBA00022694"/>
    </source>
</evidence>
<dbReference type="Gene3D" id="1.20.120.430">
    <property type="entry name" value="tRNA modification GTPase MnmE domain 2"/>
    <property type="match status" value="1"/>
</dbReference>
<keyword evidence="3 6" id="KW-0819">tRNA processing</keyword>
<dbReference type="STRING" id="578462.A0A0L0SSK9"/>
<dbReference type="Gene3D" id="3.40.50.300">
    <property type="entry name" value="P-loop containing nucleotide triphosphate hydrolases"/>
    <property type="match status" value="1"/>
</dbReference>
<dbReference type="eggNOG" id="KOG1191">
    <property type="taxonomic scope" value="Eukaryota"/>
</dbReference>
<dbReference type="GO" id="GO:0003924">
    <property type="term" value="F:GTPase activity"/>
    <property type="evidence" value="ECO:0007669"/>
    <property type="project" value="InterPro"/>
</dbReference>
<accession>A0A0L0SSK9</accession>
<dbReference type="GO" id="GO:0005525">
    <property type="term" value="F:GTP binding"/>
    <property type="evidence" value="ECO:0007669"/>
    <property type="project" value="UniProtKB-KW"/>
</dbReference>
<dbReference type="InterPro" id="IPR027368">
    <property type="entry name" value="MnmE_dom2"/>
</dbReference>
<dbReference type="CDD" id="cd04164">
    <property type="entry name" value="trmE"/>
    <property type="match status" value="1"/>
</dbReference>
<dbReference type="CDD" id="cd14858">
    <property type="entry name" value="TrmE_N"/>
    <property type="match status" value="1"/>
</dbReference>
<dbReference type="GO" id="GO:0005739">
    <property type="term" value="C:mitochondrion"/>
    <property type="evidence" value="ECO:0007669"/>
    <property type="project" value="UniProtKB-SubCell"/>
</dbReference>
<organism evidence="10 11">
    <name type="scientific">Allomyces macrogynus (strain ATCC 38327)</name>
    <name type="common">Allomyces javanicus var. macrogynus</name>
    <dbReference type="NCBI Taxonomy" id="578462"/>
    <lineage>
        <taxon>Eukaryota</taxon>
        <taxon>Fungi</taxon>
        <taxon>Fungi incertae sedis</taxon>
        <taxon>Blastocladiomycota</taxon>
        <taxon>Blastocladiomycetes</taxon>
        <taxon>Blastocladiales</taxon>
        <taxon>Blastocladiaceae</taxon>
        <taxon>Allomyces</taxon>
    </lineage>
</organism>
<dbReference type="Proteomes" id="UP000054350">
    <property type="component" value="Unassembled WGS sequence"/>
</dbReference>
<dbReference type="InterPro" id="IPR027266">
    <property type="entry name" value="TrmE/GcvT-like"/>
</dbReference>
<dbReference type="NCBIfam" id="TIGR00231">
    <property type="entry name" value="small_GTP"/>
    <property type="match status" value="1"/>
</dbReference>
<keyword evidence="4 6" id="KW-0547">Nucleotide-binding</keyword>
<evidence type="ECO:0000313" key="10">
    <source>
        <dbReference type="EMBL" id="KNE65370.1"/>
    </source>
</evidence>
<evidence type="ECO:0000256" key="5">
    <source>
        <dbReference type="ARBA" id="ARBA00023134"/>
    </source>
</evidence>
<dbReference type="FunFam" id="3.30.1360.120:FF:000007">
    <property type="entry name" value="tRNA modification GTPase GTPBP3, mitochondrial"/>
    <property type="match status" value="1"/>
</dbReference>
<protein>
    <submittedName>
        <fullName evidence="10">tRNA modification GTPase TrmE</fullName>
    </submittedName>
</protein>
<dbReference type="SUPFAM" id="SSF52540">
    <property type="entry name" value="P-loop containing nucleoside triphosphate hydrolases"/>
    <property type="match status" value="1"/>
</dbReference>
<dbReference type="AlphaFoldDB" id="A0A0L0SSK9"/>
<dbReference type="HAMAP" id="MF_00379">
    <property type="entry name" value="GTPase_MnmE"/>
    <property type="match status" value="1"/>
</dbReference>
<dbReference type="EMBL" id="GG745347">
    <property type="protein sequence ID" value="KNE65370.1"/>
    <property type="molecule type" value="Genomic_DNA"/>
</dbReference>
<evidence type="ECO:0000256" key="6">
    <source>
        <dbReference type="RuleBase" id="RU003313"/>
    </source>
</evidence>
<dbReference type="OrthoDB" id="188276at2759"/>
<comment type="subcellular location">
    <subcellularLocation>
        <location evidence="1">Mitochondrion</location>
    </subcellularLocation>
</comment>
<evidence type="ECO:0000256" key="1">
    <source>
        <dbReference type="ARBA" id="ARBA00004173"/>
    </source>
</evidence>
<dbReference type="VEuPathDB" id="FungiDB:AMAG_11008"/>
<reference evidence="11" key="2">
    <citation type="submission" date="2009-11" db="EMBL/GenBank/DDBJ databases">
        <title>The Genome Sequence of Allomyces macrogynus strain ATCC 38327.</title>
        <authorList>
            <consortium name="The Broad Institute Genome Sequencing Platform"/>
            <person name="Russ C."/>
            <person name="Cuomo C."/>
            <person name="Shea T."/>
            <person name="Young S.K."/>
            <person name="Zeng Q."/>
            <person name="Koehrsen M."/>
            <person name="Haas B."/>
            <person name="Borodovsky M."/>
            <person name="Guigo R."/>
            <person name="Alvarado L."/>
            <person name="Berlin A."/>
            <person name="Borenstein D."/>
            <person name="Chen Z."/>
            <person name="Engels R."/>
            <person name="Freedman E."/>
            <person name="Gellesch M."/>
            <person name="Goldberg J."/>
            <person name="Griggs A."/>
            <person name="Gujja S."/>
            <person name="Heiman D."/>
            <person name="Hepburn T."/>
            <person name="Howarth C."/>
            <person name="Jen D."/>
            <person name="Larson L."/>
            <person name="Lewis B."/>
            <person name="Mehta T."/>
            <person name="Park D."/>
            <person name="Pearson M."/>
            <person name="Roberts A."/>
            <person name="Saif S."/>
            <person name="Shenoy N."/>
            <person name="Sisk P."/>
            <person name="Stolte C."/>
            <person name="Sykes S."/>
            <person name="Walk T."/>
            <person name="White J."/>
            <person name="Yandava C."/>
            <person name="Burger G."/>
            <person name="Gray M.W."/>
            <person name="Holland P.W.H."/>
            <person name="King N."/>
            <person name="Lang F.B.F."/>
            <person name="Roger A.J."/>
            <person name="Ruiz-Trillo I."/>
            <person name="Lander E."/>
            <person name="Nusbaum C."/>
        </authorList>
    </citation>
    <scope>NUCLEOTIDE SEQUENCE [LARGE SCALE GENOMIC DNA]</scope>
    <source>
        <strain evidence="11">ATCC 38327</strain>
    </source>
</reference>
<evidence type="ECO:0000259" key="7">
    <source>
        <dbReference type="Pfam" id="PF01926"/>
    </source>
</evidence>
<evidence type="ECO:0000259" key="9">
    <source>
        <dbReference type="Pfam" id="PF12631"/>
    </source>
</evidence>
<proteinExistence type="inferred from homology"/>
<dbReference type="Gene3D" id="3.30.1360.120">
    <property type="entry name" value="Probable tRNA modification gtpase trme, domain 1"/>
    <property type="match status" value="1"/>
</dbReference>
<keyword evidence="11" id="KW-1185">Reference proteome</keyword>
<feature type="domain" description="GTP-binding protein TrmE N-terminal" evidence="8">
    <location>
        <begin position="79"/>
        <end position="196"/>
    </location>
</feature>
<dbReference type="InterPro" id="IPR004520">
    <property type="entry name" value="GTPase_MnmE"/>
</dbReference>
<keyword evidence="5 6" id="KW-0342">GTP-binding</keyword>
<dbReference type="InterPro" id="IPR006073">
    <property type="entry name" value="GTP-bd"/>
</dbReference>
<feature type="domain" description="MnmE helical" evidence="9">
    <location>
        <begin position="199"/>
        <end position="526"/>
    </location>
</feature>
<evidence type="ECO:0000256" key="2">
    <source>
        <dbReference type="ARBA" id="ARBA00011043"/>
    </source>
</evidence>
<dbReference type="InterPro" id="IPR018948">
    <property type="entry name" value="GTP-bd_TrmE_N"/>
</dbReference>
<dbReference type="Pfam" id="PF10396">
    <property type="entry name" value="TrmE_N"/>
    <property type="match status" value="1"/>
</dbReference>
<evidence type="ECO:0000313" key="11">
    <source>
        <dbReference type="Proteomes" id="UP000054350"/>
    </source>
</evidence>
<evidence type="ECO:0000256" key="4">
    <source>
        <dbReference type="ARBA" id="ARBA00022741"/>
    </source>
</evidence>
<gene>
    <name evidence="10" type="ORF">AMAG_11008</name>
</gene>
<dbReference type="InterPro" id="IPR031168">
    <property type="entry name" value="G_TrmE"/>
</dbReference>
<dbReference type="SUPFAM" id="SSF116878">
    <property type="entry name" value="TrmE connector domain"/>
    <property type="match status" value="1"/>
</dbReference>
<dbReference type="InterPro" id="IPR005225">
    <property type="entry name" value="Small_GTP-bd"/>
</dbReference>
<dbReference type="Pfam" id="PF12631">
    <property type="entry name" value="MnmE_helical"/>
    <property type="match status" value="1"/>
</dbReference>
<dbReference type="GO" id="GO:0002098">
    <property type="term" value="P:tRNA wobble uridine modification"/>
    <property type="evidence" value="ECO:0007669"/>
    <property type="project" value="TreeGrafter"/>
</dbReference>
<dbReference type="NCBIfam" id="NF003661">
    <property type="entry name" value="PRK05291.1-3"/>
    <property type="match status" value="1"/>
</dbReference>
<dbReference type="NCBIfam" id="TIGR00450">
    <property type="entry name" value="mnmE_trmE_thdF"/>
    <property type="match status" value="1"/>
</dbReference>
<dbReference type="GO" id="GO:0030488">
    <property type="term" value="P:tRNA methylation"/>
    <property type="evidence" value="ECO:0007669"/>
    <property type="project" value="TreeGrafter"/>
</dbReference>
<feature type="domain" description="G" evidence="7">
    <location>
        <begin position="297"/>
        <end position="407"/>
    </location>
</feature>
<sequence length="529" mass="58746">MTESWRVWRPCILLPRPVQATILSNNLTHFYCSSMTITNLIRSALQHEIKSTGKLQCLKLSRAIDARSLYHVGHQHADTIFAVATAQGKAGVAVIRISGPDAQQVLTAIASRPSPPSPRQMVVATLRDPKTREPLDRAMVVSFPGPRSFTGEDIVELHAHGGPAVVKSILGALAKLRGFRMAERGEFVQRSFLNGKLNLTEVEGIKDLVNAETDAQRRQALRQSEGELGNLYEEWRTIIVLSMGHMEAMIDFGEDEQFEDGVWESTQFRIQQLRTAINTHLDDGRRGEILRSGIRTTIFGPVNSGKSSLLNYLARRRVAIVSDIPGTTRDVVESLVDIGGYPVLLGDTAGLRTADDPVERIGIEIAHERLKGETDLKIAVVDVTRPRSQLRALKPWLDQATVVVLNKVDMLELGSEMLDEWVRDAKQLTPHVVAVSVKNQQGLDQFIRMLEKLLADHYGRQDGPALTNERHRSHLVRCVDHLGRFLAEEDVVLAAEELRRAAQCVGAITGAVDVEEVLDVVFRDFCIGK</sequence>
<reference evidence="10 11" key="1">
    <citation type="submission" date="2009-11" db="EMBL/GenBank/DDBJ databases">
        <title>Annotation of Allomyces macrogynus ATCC 38327.</title>
        <authorList>
            <consortium name="The Broad Institute Genome Sequencing Platform"/>
            <person name="Russ C."/>
            <person name="Cuomo C."/>
            <person name="Burger G."/>
            <person name="Gray M.W."/>
            <person name="Holland P.W.H."/>
            <person name="King N."/>
            <person name="Lang F.B.F."/>
            <person name="Roger A.J."/>
            <person name="Ruiz-Trillo I."/>
            <person name="Young S.K."/>
            <person name="Zeng Q."/>
            <person name="Gargeya S."/>
            <person name="Fitzgerald M."/>
            <person name="Haas B."/>
            <person name="Abouelleil A."/>
            <person name="Alvarado L."/>
            <person name="Arachchi H.M."/>
            <person name="Berlin A."/>
            <person name="Chapman S.B."/>
            <person name="Gearin G."/>
            <person name="Goldberg J."/>
            <person name="Griggs A."/>
            <person name="Gujja S."/>
            <person name="Hansen M."/>
            <person name="Heiman D."/>
            <person name="Howarth C."/>
            <person name="Larimer J."/>
            <person name="Lui A."/>
            <person name="MacDonald P.J.P."/>
            <person name="McCowen C."/>
            <person name="Montmayeur A."/>
            <person name="Murphy C."/>
            <person name="Neiman D."/>
            <person name="Pearson M."/>
            <person name="Priest M."/>
            <person name="Roberts A."/>
            <person name="Saif S."/>
            <person name="Shea T."/>
            <person name="Sisk P."/>
            <person name="Stolte C."/>
            <person name="Sykes S."/>
            <person name="Wortman J."/>
            <person name="Nusbaum C."/>
            <person name="Birren B."/>
        </authorList>
    </citation>
    <scope>NUCLEOTIDE SEQUENCE [LARGE SCALE GENOMIC DNA]</scope>
    <source>
        <strain evidence="10 11">ATCC 38327</strain>
    </source>
</reference>